<dbReference type="Proteomes" id="UP000295773">
    <property type="component" value="Unassembled WGS sequence"/>
</dbReference>
<gene>
    <name evidence="2" type="ORF">EDD61_10558</name>
</gene>
<evidence type="ECO:0000313" key="2">
    <source>
        <dbReference type="EMBL" id="TCU62252.1"/>
    </source>
</evidence>
<keyword evidence="3" id="KW-1185">Reference proteome</keyword>
<dbReference type="EMBL" id="SMBP01000005">
    <property type="protein sequence ID" value="TCU62252.1"/>
    <property type="molecule type" value="Genomic_DNA"/>
</dbReference>
<keyword evidence="1" id="KW-0732">Signal</keyword>
<feature type="signal peptide" evidence="1">
    <location>
        <begin position="1"/>
        <end position="22"/>
    </location>
</feature>
<proteinExistence type="predicted"/>
<dbReference type="RefSeq" id="WP_132224213.1">
    <property type="nucleotide sequence ID" value="NZ_JANKBG010000006.1"/>
</dbReference>
<feature type="chain" id="PRO_5020190902" evidence="1">
    <location>
        <begin position="23"/>
        <end position="195"/>
    </location>
</feature>
<dbReference type="AlphaFoldDB" id="A0A4R3TJ94"/>
<organism evidence="2 3">
    <name type="scientific">Longicatena caecimuris</name>
    <dbReference type="NCBI Taxonomy" id="1796635"/>
    <lineage>
        <taxon>Bacteria</taxon>
        <taxon>Bacillati</taxon>
        <taxon>Bacillota</taxon>
        <taxon>Erysipelotrichia</taxon>
        <taxon>Erysipelotrichales</taxon>
        <taxon>Erysipelotrichaceae</taxon>
        <taxon>Longicatena</taxon>
    </lineage>
</organism>
<protein>
    <submittedName>
        <fullName evidence="2">Uncharacterized protein</fullName>
    </submittedName>
</protein>
<reference evidence="2 3" key="1">
    <citation type="submission" date="2019-03" db="EMBL/GenBank/DDBJ databases">
        <title>Genomic Encyclopedia of Type Strains, Phase IV (KMG-IV): sequencing the most valuable type-strain genomes for metagenomic binning, comparative biology and taxonomic classification.</title>
        <authorList>
            <person name="Goeker M."/>
        </authorList>
    </citation>
    <scope>NUCLEOTIDE SEQUENCE [LARGE SCALE GENOMIC DNA]</scope>
    <source>
        <strain evidence="2 3">DSM 29481</strain>
    </source>
</reference>
<name>A0A4R3TJ94_9FIRM</name>
<accession>A0A4R3TJ94</accession>
<evidence type="ECO:0000313" key="3">
    <source>
        <dbReference type="Proteomes" id="UP000295773"/>
    </source>
</evidence>
<comment type="caution">
    <text evidence="2">The sequence shown here is derived from an EMBL/GenBank/DDBJ whole genome shotgun (WGS) entry which is preliminary data.</text>
</comment>
<sequence length="195" mass="23212">MKKIYTVFLMVLFLFILTPVHAKDTQNILITGKHLPYIMVASMQEDDSMDMYLIPTSLTLPLSQNPQQLRPLNQYDKQEEINRIREVIQRFFELPITNTVYLHMDTIQKDMGVAYNEQTFSDVKHMTAYFAKVVKQLKLSMIFHASDYLEDDLNISDYYAFYKIFHDGYPKIRYHYVNYLYIDSTVCYPLHNQFS</sequence>
<evidence type="ECO:0000256" key="1">
    <source>
        <dbReference type="SAM" id="SignalP"/>
    </source>
</evidence>